<feature type="transmembrane region" description="Helical" evidence="4">
    <location>
        <begin position="48"/>
        <end position="69"/>
    </location>
</feature>
<evidence type="ECO:0000256" key="3">
    <source>
        <dbReference type="ARBA" id="ARBA00023002"/>
    </source>
</evidence>
<feature type="transmembrane region" description="Helical" evidence="4">
    <location>
        <begin position="6"/>
        <end position="27"/>
    </location>
</feature>
<dbReference type="PANTHER" id="PTHR31899:SF9">
    <property type="entry name" value="BETA-CAROTENE 3-HYDROXYLASE 1, CHLOROPLASTIC"/>
    <property type="match status" value="1"/>
</dbReference>
<dbReference type="OrthoDB" id="5243888at2"/>
<dbReference type="InterPro" id="IPR006694">
    <property type="entry name" value="Fatty_acid_hydroxylase"/>
</dbReference>
<evidence type="ECO:0000256" key="4">
    <source>
        <dbReference type="SAM" id="Phobius"/>
    </source>
</evidence>
<dbReference type="InterPro" id="IPR045019">
    <property type="entry name" value="BETA-OHASE-like"/>
</dbReference>
<keyword evidence="2" id="KW-0125">Carotenoid biosynthesis</keyword>
<gene>
    <name evidence="6" type="ORF">LV85_04097</name>
</gene>
<evidence type="ECO:0000313" key="6">
    <source>
        <dbReference type="EMBL" id="PZX47000.1"/>
    </source>
</evidence>
<feature type="domain" description="Fatty acid hydroxylase" evidence="5">
    <location>
        <begin position="9"/>
        <end position="136"/>
    </location>
</feature>
<keyword evidence="4" id="KW-0812">Transmembrane</keyword>
<feature type="transmembrane region" description="Helical" evidence="4">
    <location>
        <begin position="75"/>
        <end position="96"/>
    </location>
</feature>
<proteinExistence type="inferred from homology"/>
<dbReference type="GO" id="GO:0005506">
    <property type="term" value="F:iron ion binding"/>
    <property type="evidence" value="ECO:0007669"/>
    <property type="project" value="InterPro"/>
</dbReference>
<dbReference type="EMBL" id="QKZT01000027">
    <property type="protein sequence ID" value="PZX47000.1"/>
    <property type="molecule type" value="Genomic_DNA"/>
</dbReference>
<dbReference type="PANTHER" id="PTHR31899">
    <property type="entry name" value="BETA-CAROTENE 3-HYDROXYLASE 1, CHLOROPLASTIC"/>
    <property type="match status" value="1"/>
</dbReference>
<keyword evidence="4" id="KW-1133">Transmembrane helix</keyword>
<dbReference type="Pfam" id="PF04116">
    <property type="entry name" value="FA_hydroxylase"/>
    <property type="match status" value="1"/>
</dbReference>
<name>A0A2W7QLQ1_9BACT</name>
<reference evidence="6 7" key="1">
    <citation type="submission" date="2018-06" db="EMBL/GenBank/DDBJ databases">
        <title>Genomic Encyclopedia of Archaeal and Bacterial Type Strains, Phase II (KMG-II): from individual species to whole genera.</title>
        <authorList>
            <person name="Goeker M."/>
        </authorList>
    </citation>
    <scope>NUCLEOTIDE SEQUENCE [LARGE SCALE GENOMIC DNA]</scope>
    <source>
        <strain evidence="6 7">DSM 19830</strain>
    </source>
</reference>
<dbReference type="GO" id="GO:0010291">
    <property type="term" value="F:beta-carotene 3-hydroxylase activity"/>
    <property type="evidence" value="ECO:0007669"/>
    <property type="project" value="TreeGrafter"/>
</dbReference>
<sequence length="148" mass="17152">MIEAIAFSILGFVLMELSGWAIHKYLMHGPLWAIHKTHHEHSDAFFELNDLFSLLFGSIAVLLIFLGVGELDYRFWMGVGISAYGMLYFFLHDVLIHRRVKWLERPKTGFLNGIFKAHQAHHQSKEKEGAVSFGLFLVPKKYFKQTEK</sequence>
<keyword evidence="4" id="KW-0472">Membrane</keyword>
<keyword evidence="7" id="KW-1185">Reference proteome</keyword>
<comment type="caution">
    <text evidence="6">The sequence shown here is derived from an EMBL/GenBank/DDBJ whole genome shotgun (WGS) entry which is preliminary data.</text>
</comment>
<dbReference type="AlphaFoldDB" id="A0A2W7QLQ1"/>
<evidence type="ECO:0000259" key="5">
    <source>
        <dbReference type="Pfam" id="PF04116"/>
    </source>
</evidence>
<evidence type="ECO:0000256" key="1">
    <source>
        <dbReference type="ARBA" id="ARBA00009324"/>
    </source>
</evidence>
<accession>A0A2W7QLQ1</accession>
<dbReference type="GO" id="GO:0016123">
    <property type="term" value="P:xanthophyll biosynthetic process"/>
    <property type="evidence" value="ECO:0007669"/>
    <property type="project" value="TreeGrafter"/>
</dbReference>
<evidence type="ECO:0000313" key="7">
    <source>
        <dbReference type="Proteomes" id="UP000248882"/>
    </source>
</evidence>
<protein>
    <submittedName>
        <fullName evidence="6">Beta-carotene 3-hydroxylase</fullName>
    </submittedName>
</protein>
<dbReference type="RefSeq" id="WP_111322914.1">
    <property type="nucleotide sequence ID" value="NZ_QKZT01000027.1"/>
</dbReference>
<dbReference type="Proteomes" id="UP000248882">
    <property type="component" value="Unassembled WGS sequence"/>
</dbReference>
<organism evidence="6 7">
    <name type="scientific">Algoriphagus chordae</name>
    <dbReference type="NCBI Taxonomy" id="237019"/>
    <lineage>
        <taxon>Bacteria</taxon>
        <taxon>Pseudomonadati</taxon>
        <taxon>Bacteroidota</taxon>
        <taxon>Cytophagia</taxon>
        <taxon>Cytophagales</taxon>
        <taxon>Cyclobacteriaceae</taxon>
        <taxon>Algoriphagus</taxon>
    </lineage>
</organism>
<comment type="similarity">
    <text evidence="1">Belongs to the sterol desaturase family.</text>
</comment>
<dbReference type="GO" id="GO:0016119">
    <property type="term" value="P:carotene metabolic process"/>
    <property type="evidence" value="ECO:0007669"/>
    <property type="project" value="TreeGrafter"/>
</dbReference>
<keyword evidence="3" id="KW-0560">Oxidoreductase</keyword>
<evidence type="ECO:0000256" key="2">
    <source>
        <dbReference type="ARBA" id="ARBA00022746"/>
    </source>
</evidence>